<reference evidence="2 3" key="1">
    <citation type="submission" date="2015-11" db="EMBL/GenBank/DDBJ databases">
        <title>Whole-Genome Sequence of Candidatus Oderbacter manganicum from the National Park Lower Oder Valley, Germany.</title>
        <authorList>
            <person name="Braun B."/>
            <person name="Liere K."/>
            <person name="Szewzyk U."/>
        </authorList>
    </citation>
    <scope>NUCLEOTIDE SEQUENCE [LARGE SCALE GENOMIC DNA]</scope>
    <source>
        <strain evidence="2 3">OTSz_A_272</strain>
    </source>
</reference>
<dbReference type="KEGG" id="cbot:ATE48_11070"/>
<organism evidence="2 3">
    <name type="scientific">Candidatus Viadribacter manganicus</name>
    <dbReference type="NCBI Taxonomy" id="1759059"/>
    <lineage>
        <taxon>Bacteria</taxon>
        <taxon>Pseudomonadati</taxon>
        <taxon>Pseudomonadota</taxon>
        <taxon>Alphaproteobacteria</taxon>
        <taxon>Hyphomonadales</taxon>
        <taxon>Hyphomonadaceae</taxon>
        <taxon>Candidatus Viadribacter</taxon>
    </lineage>
</organism>
<keyword evidence="1" id="KW-0472">Membrane</keyword>
<dbReference type="OrthoDB" id="8550083at2"/>
<feature type="transmembrane region" description="Helical" evidence="1">
    <location>
        <begin position="100"/>
        <end position="120"/>
    </location>
</feature>
<dbReference type="Proteomes" id="UP000092498">
    <property type="component" value="Chromosome"/>
</dbReference>
<sequence>MTLGLKRPWLPTPMLEISVPRRAFFVFLDRARPILDPIEGDLLRPRWTFLTAPLWVDIVALCVVAAALITFPLSLIPFAPLAPGIAIVMFGLGMTARDGVLLAIGVALTAAAFLFAIPLVA</sequence>
<dbReference type="PANTHER" id="PTHR41795">
    <property type="entry name" value="EXOPOLYSACCHARIDE SYNTHESIS PROTEIN"/>
    <property type="match status" value="1"/>
</dbReference>
<accession>A0A1B1AIM3</accession>
<proteinExistence type="predicted"/>
<protein>
    <recommendedName>
        <fullName evidence="4">Exopolysaccharide biosynthesis protein exod</fullName>
    </recommendedName>
</protein>
<keyword evidence="1" id="KW-1133">Transmembrane helix</keyword>
<keyword evidence="1" id="KW-0812">Transmembrane</keyword>
<evidence type="ECO:0000256" key="1">
    <source>
        <dbReference type="SAM" id="Phobius"/>
    </source>
</evidence>
<keyword evidence="3" id="KW-1185">Reference proteome</keyword>
<dbReference type="STRING" id="1759059.ATE48_11070"/>
<feature type="transmembrane region" description="Helical" evidence="1">
    <location>
        <begin position="47"/>
        <end position="69"/>
    </location>
</feature>
<dbReference type="Pfam" id="PF06055">
    <property type="entry name" value="ExoD"/>
    <property type="match status" value="1"/>
</dbReference>
<gene>
    <name evidence="2" type="ORF">ATE48_11070</name>
</gene>
<dbReference type="InParanoid" id="A0A1B1AIM3"/>
<dbReference type="AlphaFoldDB" id="A0A1B1AIM3"/>
<evidence type="ECO:0000313" key="3">
    <source>
        <dbReference type="Proteomes" id="UP000092498"/>
    </source>
</evidence>
<dbReference type="InterPro" id="IPR010331">
    <property type="entry name" value="ExoD"/>
</dbReference>
<name>A0A1B1AIM3_9PROT</name>
<dbReference type="PANTHER" id="PTHR41795:SF1">
    <property type="entry name" value="EXOPOLYSACCHARIDE SYNTHESIS PROTEIN"/>
    <property type="match status" value="1"/>
</dbReference>
<feature type="transmembrane region" description="Helical" evidence="1">
    <location>
        <begin position="75"/>
        <end position="93"/>
    </location>
</feature>
<evidence type="ECO:0000313" key="2">
    <source>
        <dbReference type="EMBL" id="ANP46419.1"/>
    </source>
</evidence>
<dbReference type="EMBL" id="CP013244">
    <property type="protein sequence ID" value="ANP46419.1"/>
    <property type="molecule type" value="Genomic_DNA"/>
</dbReference>
<evidence type="ECO:0008006" key="4">
    <source>
        <dbReference type="Google" id="ProtNLM"/>
    </source>
</evidence>